<evidence type="ECO:0000256" key="5">
    <source>
        <dbReference type="SAM" id="MobiDB-lite"/>
    </source>
</evidence>
<evidence type="ECO:0000256" key="1">
    <source>
        <dbReference type="ARBA" id="ARBA00004127"/>
    </source>
</evidence>
<proteinExistence type="predicted"/>
<evidence type="ECO:0000256" key="6">
    <source>
        <dbReference type="SAM" id="Phobius"/>
    </source>
</evidence>
<dbReference type="GeneID" id="37015833"/>
<dbReference type="InterPro" id="IPR018819">
    <property type="entry name" value="Nur1/Mug154"/>
</dbReference>
<sequence>MATPLRRRVVDNDTDTGRQHMTNGGLSRSSSTPYDMYKARSRKAEAAGAGGTNTNGSSSPSPFISGSRSGTPHVARQSAYNRDWGLGTPADSNSPVSRKGSAVASPALRGTAGNGPTRASVNGRSEGEKGKNVTSRQKRISRAFIRRRTIRQRIESLPTDLLDHIAGLTLTLSEHLQDAALGYPIGLSFHVLSLLSHLASPTSDLSVALLFGVDASSTQAASVFGGAGSAGGVKGKGGLKDLRKAAKAARVNAWSWVAAVLSFALVLISIYNAYILFCSRRKYRLWMRKQEDKPASENARLVPVHLDNDEGEPSMQDRLRCLVLEKLNEVPILNWVIPDPPDLHKGHNHMDAQIHELNVWEAPDVPMRIAVIYSPLHACLWHFAGSPLLPTGGFLAWLSLFFVMTLISAQSYMAITAFAGLVKDKSLLAAEVMREYDQKFVLPRAMPEVRDACVQTSQAETLSPDDWMTTSPRARTSSHLQSSQVDAASHHPSDRRLGKGGARHQSRRRLSEDRSN</sequence>
<feature type="region of interest" description="Disordered" evidence="5">
    <location>
        <begin position="1"/>
        <end position="137"/>
    </location>
</feature>
<dbReference type="PANTHER" id="PTHR28293:SF1">
    <property type="entry name" value="NUCLEAR RIM PROTEIN 1"/>
    <property type="match status" value="1"/>
</dbReference>
<dbReference type="GO" id="GO:0007096">
    <property type="term" value="P:regulation of exit from mitosis"/>
    <property type="evidence" value="ECO:0007669"/>
    <property type="project" value="TreeGrafter"/>
</dbReference>
<feature type="transmembrane region" description="Helical" evidence="6">
    <location>
        <begin position="253"/>
        <end position="277"/>
    </location>
</feature>
<feature type="region of interest" description="Disordered" evidence="5">
    <location>
        <begin position="453"/>
        <end position="516"/>
    </location>
</feature>
<evidence type="ECO:0000256" key="3">
    <source>
        <dbReference type="ARBA" id="ARBA00022989"/>
    </source>
</evidence>
<feature type="compositionally biased region" description="Polar residues" evidence="5">
    <location>
        <begin position="468"/>
        <end position="486"/>
    </location>
</feature>
<dbReference type="OrthoDB" id="3363151at2759"/>
<comment type="subcellular location">
    <subcellularLocation>
        <location evidence="1">Endomembrane system</location>
        <topology evidence="1">Multi-pass membrane protein</topology>
    </subcellularLocation>
</comment>
<gene>
    <name evidence="7" type="ORF">BCV69DRAFT_297290</name>
</gene>
<dbReference type="AlphaFoldDB" id="A0A316UDV3"/>
<evidence type="ECO:0000313" key="8">
    <source>
        <dbReference type="Proteomes" id="UP000245942"/>
    </source>
</evidence>
<dbReference type="EMBL" id="KZ819322">
    <property type="protein sequence ID" value="PWN23352.1"/>
    <property type="molecule type" value="Genomic_DNA"/>
</dbReference>
<keyword evidence="2 6" id="KW-0812">Transmembrane</keyword>
<feature type="compositionally biased region" description="Low complexity" evidence="5">
    <location>
        <begin position="54"/>
        <end position="70"/>
    </location>
</feature>
<dbReference type="PANTHER" id="PTHR28293">
    <property type="entry name" value="NUCLEAR RIM PROTEIN 1"/>
    <property type="match status" value="1"/>
</dbReference>
<evidence type="ECO:0000313" key="7">
    <source>
        <dbReference type="EMBL" id="PWN23352.1"/>
    </source>
</evidence>
<accession>A0A316UDV3</accession>
<dbReference type="RefSeq" id="XP_025350512.1">
    <property type="nucleotide sequence ID" value="XM_025494099.1"/>
</dbReference>
<feature type="compositionally biased region" description="Polar residues" evidence="5">
    <location>
        <begin position="19"/>
        <end position="33"/>
    </location>
</feature>
<dbReference type="GO" id="GO:0012505">
    <property type="term" value="C:endomembrane system"/>
    <property type="evidence" value="ECO:0007669"/>
    <property type="project" value="UniProtKB-SubCell"/>
</dbReference>
<reference evidence="7 8" key="1">
    <citation type="journal article" date="2018" name="Mol. Biol. Evol.">
        <title>Broad Genomic Sampling Reveals a Smut Pathogenic Ancestry of the Fungal Clade Ustilaginomycotina.</title>
        <authorList>
            <person name="Kijpornyongpan T."/>
            <person name="Mondo S.J."/>
            <person name="Barry K."/>
            <person name="Sandor L."/>
            <person name="Lee J."/>
            <person name="Lipzen A."/>
            <person name="Pangilinan J."/>
            <person name="LaButti K."/>
            <person name="Hainaut M."/>
            <person name="Henrissat B."/>
            <person name="Grigoriev I.V."/>
            <person name="Spatafora J.W."/>
            <person name="Aime M.C."/>
        </authorList>
    </citation>
    <scope>NUCLEOTIDE SEQUENCE [LARGE SCALE GENOMIC DNA]</scope>
    <source>
        <strain evidence="7 8">MCA 4718</strain>
    </source>
</reference>
<evidence type="ECO:0000256" key="2">
    <source>
        <dbReference type="ARBA" id="ARBA00022692"/>
    </source>
</evidence>
<protein>
    <submittedName>
        <fullName evidence="7">Uncharacterized protein</fullName>
    </submittedName>
</protein>
<name>A0A316UDV3_9BASI</name>
<feature type="compositionally biased region" description="Basic and acidic residues" evidence="5">
    <location>
        <begin position="8"/>
        <end position="18"/>
    </location>
</feature>
<keyword evidence="3 6" id="KW-1133">Transmembrane helix</keyword>
<feature type="transmembrane region" description="Helical" evidence="6">
    <location>
        <begin position="396"/>
        <end position="422"/>
    </location>
</feature>
<feature type="compositionally biased region" description="Basic and acidic residues" evidence="5">
    <location>
        <begin position="488"/>
        <end position="497"/>
    </location>
</feature>
<dbReference type="STRING" id="1684307.A0A316UDV3"/>
<dbReference type="GO" id="GO:0043007">
    <property type="term" value="P:maintenance of rDNA"/>
    <property type="evidence" value="ECO:0007669"/>
    <property type="project" value="TreeGrafter"/>
</dbReference>
<organism evidence="7 8">
    <name type="scientific">Pseudomicrostroma glucosiphilum</name>
    <dbReference type="NCBI Taxonomy" id="1684307"/>
    <lineage>
        <taxon>Eukaryota</taxon>
        <taxon>Fungi</taxon>
        <taxon>Dikarya</taxon>
        <taxon>Basidiomycota</taxon>
        <taxon>Ustilaginomycotina</taxon>
        <taxon>Exobasidiomycetes</taxon>
        <taxon>Microstromatales</taxon>
        <taxon>Microstromatales incertae sedis</taxon>
        <taxon>Pseudomicrostroma</taxon>
    </lineage>
</organism>
<evidence type="ECO:0000256" key="4">
    <source>
        <dbReference type="ARBA" id="ARBA00023136"/>
    </source>
</evidence>
<keyword evidence="8" id="KW-1185">Reference proteome</keyword>
<dbReference type="Proteomes" id="UP000245942">
    <property type="component" value="Unassembled WGS sequence"/>
</dbReference>
<keyword evidence="4 6" id="KW-0472">Membrane</keyword>
<dbReference type="Pfam" id="PF10332">
    <property type="entry name" value="DUF2418"/>
    <property type="match status" value="1"/>
</dbReference>